<evidence type="ECO:0000313" key="2">
    <source>
        <dbReference type="EMBL" id="GIH07206.1"/>
    </source>
</evidence>
<proteinExistence type="predicted"/>
<comment type="caution">
    <text evidence="2">The sequence shown here is derived from an EMBL/GenBank/DDBJ whole genome shotgun (WGS) entry which is preliminary data.</text>
</comment>
<reference evidence="2" key="1">
    <citation type="submission" date="2021-01" db="EMBL/GenBank/DDBJ databases">
        <title>Whole genome shotgun sequence of Rhizocola hellebori NBRC 109834.</title>
        <authorList>
            <person name="Komaki H."/>
            <person name="Tamura T."/>
        </authorList>
    </citation>
    <scope>NUCLEOTIDE SEQUENCE</scope>
    <source>
        <strain evidence="2">NBRC 109834</strain>
    </source>
</reference>
<keyword evidence="1" id="KW-0472">Membrane</keyword>
<evidence type="ECO:0000256" key="1">
    <source>
        <dbReference type="SAM" id="Phobius"/>
    </source>
</evidence>
<dbReference type="Proteomes" id="UP000612899">
    <property type="component" value="Unassembled WGS sequence"/>
</dbReference>
<dbReference type="EMBL" id="BONY01000034">
    <property type="protein sequence ID" value="GIH07206.1"/>
    <property type="molecule type" value="Genomic_DNA"/>
</dbReference>
<keyword evidence="1" id="KW-1133">Transmembrane helix</keyword>
<dbReference type="AlphaFoldDB" id="A0A8J3QD46"/>
<evidence type="ECO:0000313" key="3">
    <source>
        <dbReference type="Proteomes" id="UP000612899"/>
    </source>
</evidence>
<keyword evidence="1" id="KW-0812">Transmembrane</keyword>
<sequence>MERWVSPQPSEDRWHSKKFWGAVGGIAAVAAFALAVYTYLHPRIAAGPTDESAPTAPPSVLSTWHTRIDPSAGYSVAVPPDYDATPISTTRVIWQSASGVFLRIDVTDQQKADPLEDWKEKAAARKISGCYIGYQEIGIAPVRYFKSAADWEFTHINNGRRDRVRIRGVITSTTRAYGIWWSAPESQWNAHLPELELILMSFVPGDHPLPPFQTFASYDPPCS</sequence>
<organism evidence="2 3">
    <name type="scientific">Rhizocola hellebori</name>
    <dbReference type="NCBI Taxonomy" id="1392758"/>
    <lineage>
        <taxon>Bacteria</taxon>
        <taxon>Bacillati</taxon>
        <taxon>Actinomycetota</taxon>
        <taxon>Actinomycetes</taxon>
        <taxon>Micromonosporales</taxon>
        <taxon>Micromonosporaceae</taxon>
        <taxon>Rhizocola</taxon>
    </lineage>
</organism>
<accession>A0A8J3QD46</accession>
<gene>
    <name evidence="2" type="ORF">Rhe02_52730</name>
</gene>
<name>A0A8J3QD46_9ACTN</name>
<feature type="transmembrane region" description="Helical" evidence="1">
    <location>
        <begin position="20"/>
        <end position="40"/>
    </location>
</feature>
<keyword evidence="3" id="KW-1185">Reference proteome</keyword>
<protein>
    <submittedName>
        <fullName evidence="2">Uncharacterized protein</fullName>
    </submittedName>
</protein>